<dbReference type="PANTHER" id="PTHR43399">
    <property type="entry name" value="SUBTILISIN-RELATED"/>
    <property type="match status" value="1"/>
</dbReference>
<dbReference type="InterPro" id="IPR008969">
    <property type="entry name" value="CarboxyPept-like_regulatory"/>
</dbReference>
<evidence type="ECO:0000256" key="4">
    <source>
        <dbReference type="ARBA" id="ARBA00022825"/>
    </source>
</evidence>
<gene>
    <name evidence="7" type="ORF">Ade02nite_28840</name>
</gene>
<reference evidence="7 8" key="1">
    <citation type="submission" date="2021-01" db="EMBL/GenBank/DDBJ databases">
        <title>Whole genome shotgun sequence of Actinoplanes deccanensis NBRC 13994.</title>
        <authorList>
            <person name="Komaki H."/>
            <person name="Tamura T."/>
        </authorList>
    </citation>
    <scope>NUCLEOTIDE SEQUENCE [LARGE SCALE GENOMIC DNA]</scope>
    <source>
        <strain evidence="7 8">NBRC 13994</strain>
    </source>
</reference>
<dbReference type="InterPro" id="IPR023828">
    <property type="entry name" value="Peptidase_S8_Ser-AS"/>
</dbReference>
<dbReference type="InterPro" id="IPR015500">
    <property type="entry name" value="Peptidase_S8_subtilisin-rel"/>
</dbReference>
<dbReference type="Gene3D" id="2.60.40.1120">
    <property type="entry name" value="Carboxypeptidase-like, regulatory domain"/>
    <property type="match status" value="3"/>
</dbReference>
<evidence type="ECO:0000256" key="1">
    <source>
        <dbReference type="ARBA" id="ARBA00011073"/>
    </source>
</evidence>
<feature type="active site" description="Charge relay system" evidence="5">
    <location>
        <position position="418"/>
    </location>
</feature>
<dbReference type="SUPFAM" id="SSF52743">
    <property type="entry name" value="Subtilisin-like"/>
    <property type="match status" value="1"/>
</dbReference>
<dbReference type="InterPro" id="IPR011047">
    <property type="entry name" value="Quinoprotein_ADH-like_sf"/>
</dbReference>
<feature type="active site" description="Charge relay system" evidence="5">
    <location>
        <position position="244"/>
    </location>
</feature>
<keyword evidence="2 5" id="KW-0645">Protease</keyword>
<protein>
    <recommendedName>
        <fullName evidence="6">Peptidase S8/S53 domain-containing protein</fullName>
    </recommendedName>
</protein>
<dbReference type="InterPro" id="IPR051048">
    <property type="entry name" value="Peptidase_S8/S53_subtilisin"/>
</dbReference>
<dbReference type="InterPro" id="IPR013784">
    <property type="entry name" value="Carb-bd-like_fold"/>
</dbReference>
<evidence type="ECO:0000256" key="2">
    <source>
        <dbReference type="ARBA" id="ARBA00022670"/>
    </source>
</evidence>
<keyword evidence="4 5" id="KW-0720">Serine protease</keyword>
<dbReference type="PROSITE" id="PS00138">
    <property type="entry name" value="SUBTILASE_SER"/>
    <property type="match status" value="1"/>
</dbReference>
<dbReference type="PRINTS" id="PR00723">
    <property type="entry name" value="SUBTILISIN"/>
</dbReference>
<feature type="domain" description="Peptidase S8/S53" evidence="6">
    <location>
        <begin position="187"/>
        <end position="474"/>
    </location>
</feature>
<dbReference type="SUPFAM" id="SSF50998">
    <property type="entry name" value="Quinoprotein alcohol dehydrogenase-like"/>
    <property type="match status" value="1"/>
</dbReference>
<accession>A0ABQ3Y2L7</accession>
<dbReference type="Proteomes" id="UP000609879">
    <property type="component" value="Unassembled WGS sequence"/>
</dbReference>
<dbReference type="PROSITE" id="PS51892">
    <property type="entry name" value="SUBTILASE"/>
    <property type="match status" value="1"/>
</dbReference>
<dbReference type="SUPFAM" id="SSF49452">
    <property type="entry name" value="Starch-binding domain-like"/>
    <property type="match status" value="2"/>
</dbReference>
<dbReference type="InterPro" id="IPR036852">
    <property type="entry name" value="Peptidase_S8/S53_dom_sf"/>
</dbReference>
<evidence type="ECO:0000313" key="8">
    <source>
        <dbReference type="Proteomes" id="UP000609879"/>
    </source>
</evidence>
<dbReference type="InterPro" id="IPR000209">
    <property type="entry name" value="Peptidase_S8/S53_dom"/>
</dbReference>
<evidence type="ECO:0000259" key="6">
    <source>
        <dbReference type="Pfam" id="PF00082"/>
    </source>
</evidence>
<sequence length="1242" mass="128484">MSSQRLRWLTGAVAAVLVASAVIAPGTSMALAAPRAFVDPALLRAFGSGDQQTFFVDLADAGRLDGAELDRVQAAQPGRAGRVARTARVYRDKVGHAAETQRGLRELLSARGVAYTPFWISNTIEVTGDAALVRELAARADVSRIALPAVAVTVDPLGATAASGAELPYGLTQIGADKVWDSYGVRGEGVVVGSLDTGVQFDHPALVRQYRGNDGDGTFTHDHNWFDATGTCPTAGVPCDDVGHGTHTTGTMVGDDGAGHAVGVAPGATWIAAKGCQVDGCTEEALLAAGQWMLAPTAADGSDPRPDLSPDIVNNSWGGPDDGNRFYDDIIGSWTAAGIFPVFSTGNDGEYGCDTAGYPAANAQAYAVGAVDRAGTAAYFSSRGAAADGSTRPDIAAPGVDVLSSVPGGGYGLNSGTSMAAPHVAGAVALLWSAQPNLRRDVAATRELLDRTAHDVDDETCGGTAADNNVYGEGRLDAYALVESATGGQHGGVTVTVTAGGGPMAEAKVTLASDVVTRTARTGADGTVELGRVPAGTYTLTVSRFAQLTQRRTLTLAAGADPHVDVDLTAAAPWHAVTGVVRDPAGRGLAGARVRLADETFPGFVTGGDGRFAGQLPEGSYDVVVDYGRWLAPATVAVTVDGDESLDVTLKAKTDEYGYTVTESRSRFTTGGNLVRLTGDDASATARLPFPVTFYGKTYRSVEVHTDGYLTLGDASIDGFRTDLVLDKRSQVHTRTTSAAFEVTWTGALVKGTADRVDVQILLLENGGVTIRFRSVGGRTAAVGIADGGNAFLSYASPADTVSDDIAVTFAVPGAGLVRGRVLDANDREPVAEAAVQVSGGATPVTTKTDADGVWQVQAPAGAATVAISKPAYENAAVPVRVAAAAVRVVDAKLRTPLLSAPRKQSVTVRAGAKATAEITLSNRGGLPATWDAREINSPAPPDGEPGKVLGSFGIGDLYNAYGVDWHDGKVLVTDTYFWGQVERFDEQGTLLGKGVIPMNGWASDLTSVPSRHLSCGPSMSIVGDLPIVCFDRESLKVVAEIPTPKPGTLYYGLAYRESDDTFYLAGDGGIRHIAGLGHARPGEVLGQCTPKVPWTTGIELNQEHGVLWSINQDSSGEAIRALDPDTCAELSWMPDPDADPLSGAGLTLDSRGDVWTVGQTRVPGQAAVYHLSGQLPAYSDIPWLTAENPAGTVAAGGKAPLRVTVDATSLAPGTYQATLLLVSNGARAASVPVTVSLTVRK</sequence>
<feature type="active site" description="Charge relay system" evidence="5">
    <location>
        <position position="196"/>
    </location>
</feature>
<dbReference type="EMBL" id="BOMI01000053">
    <property type="protein sequence ID" value="GID74243.1"/>
    <property type="molecule type" value="Genomic_DNA"/>
</dbReference>
<dbReference type="SUPFAM" id="SSF49464">
    <property type="entry name" value="Carboxypeptidase regulatory domain-like"/>
    <property type="match status" value="1"/>
</dbReference>
<evidence type="ECO:0000256" key="5">
    <source>
        <dbReference type="PROSITE-ProRule" id="PRU01240"/>
    </source>
</evidence>
<dbReference type="RefSeq" id="WP_203762271.1">
    <property type="nucleotide sequence ID" value="NZ_BAAABO010000006.1"/>
</dbReference>
<dbReference type="PANTHER" id="PTHR43399:SF4">
    <property type="entry name" value="CELL WALL-ASSOCIATED PROTEASE"/>
    <property type="match status" value="1"/>
</dbReference>
<evidence type="ECO:0000256" key="3">
    <source>
        <dbReference type="ARBA" id="ARBA00022801"/>
    </source>
</evidence>
<comment type="caution">
    <text evidence="7">The sequence shown here is derived from an EMBL/GenBank/DDBJ whole genome shotgun (WGS) entry which is preliminary data.</text>
</comment>
<proteinExistence type="inferred from homology"/>
<dbReference type="Gene3D" id="3.40.50.200">
    <property type="entry name" value="Peptidase S8/S53 domain"/>
    <property type="match status" value="1"/>
</dbReference>
<name>A0ABQ3Y2L7_9ACTN</name>
<dbReference type="Pfam" id="PF13620">
    <property type="entry name" value="CarboxypepD_reg"/>
    <property type="match status" value="3"/>
</dbReference>
<comment type="similarity">
    <text evidence="1 5">Belongs to the peptidase S8 family.</text>
</comment>
<organism evidence="7 8">
    <name type="scientific">Paractinoplanes deccanensis</name>
    <dbReference type="NCBI Taxonomy" id="113561"/>
    <lineage>
        <taxon>Bacteria</taxon>
        <taxon>Bacillati</taxon>
        <taxon>Actinomycetota</taxon>
        <taxon>Actinomycetes</taxon>
        <taxon>Micromonosporales</taxon>
        <taxon>Micromonosporaceae</taxon>
        <taxon>Paractinoplanes</taxon>
    </lineage>
</organism>
<keyword evidence="8" id="KW-1185">Reference proteome</keyword>
<evidence type="ECO:0000313" key="7">
    <source>
        <dbReference type="EMBL" id="GID74243.1"/>
    </source>
</evidence>
<keyword evidence="3 5" id="KW-0378">Hydrolase</keyword>
<dbReference type="Pfam" id="PF00082">
    <property type="entry name" value="Peptidase_S8"/>
    <property type="match status" value="1"/>
</dbReference>